<protein>
    <recommendedName>
        <fullName evidence="6">PARP-type domain-containing protein</fullName>
    </recommendedName>
</protein>
<dbReference type="GO" id="GO:0003677">
    <property type="term" value="F:DNA binding"/>
    <property type="evidence" value="ECO:0007669"/>
    <property type="project" value="InterPro"/>
</dbReference>
<keyword evidence="3" id="KW-0863">Zinc-finger</keyword>
<dbReference type="GO" id="GO:0005634">
    <property type="term" value="C:nucleus"/>
    <property type="evidence" value="ECO:0007669"/>
    <property type="project" value="UniProtKB-SubCell"/>
</dbReference>
<comment type="subcellular location">
    <subcellularLocation>
        <location evidence="1">Nucleus</location>
    </subcellularLocation>
</comment>
<reference evidence="7 8" key="1">
    <citation type="submission" date="2019-07" db="EMBL/GenBank/DDBJ databases">
        <title>Genomics analysis of Aphanomyces spp. identifies a new class of oomycete effector associated with host adaptation.</title>
        <authorList>
            <person name="Gaulin E."/>
        </authorList>
    </citation>
    <scope>NUCLEOTIDE SEQUENCE [LARGE SCALE GENOMIC DNA]</scope>
    <source>
        <strain evidence="7 8">ATCC 201684</strain>
    </source>
</reference>
<proteinExistence type="predicted"/>
<dbReference type="EMBL" id="VJMJ01000100">
    <property type="protein sequence ID" value="KAF0735297.1"/>
    <property type="molecule type" value="Genomic_DNA"/>
</dbReference>
<dbReference type="VEuPathDB" id="FungiDB:AeMF1_002480"/>
<gene>
    <name evidence="7" type="ORF">Ae201684_008212</name>
</gene>
<keyword evidence="4" id="KW-0862">Zinc</keyword>
<dbReference type="Proteomes" id="UP000481153">
    <property type="component" value="Unassembled WGS sequence"/>
</dbReference>
<evidence type="ECO:0000259" key="6">
    <source>
        <dbReference type="PROSITE" id="PS50064"/>
    </source>
</evidence>
<keyword evidence="2" id="KW-0479">Metal-binding</keyword>
<dbReference type="GO" id="GO:0008270">
    <property type="term" value="F:zinc ion binding"/>
    <property type="evidence" value="ECO:0007669"/>
    <property type="project" value="UniProtKB-KW"/>
</dbReference>
<dbReference type="SUPFAM" id="SSF57716">
    <property type="entry name" value="Glucocorticoid receptor-like (DNA-binding domain)"/>
    <property type="match status" value="1"/>
</dbReference>
<sequence length="90" mass="9967">MTVNPWTKCDLPILGIAKNDKSMCQACQDSIATGSIRVGIIFHHVNGTIGVDWHHLTCCETPAALPQVEGYELLGEQEKEVLHHWIQSCV</sequence>
<accession>A0A6G0X5X3</accession>
<evidence type="ECO:0000256" key="5">
    <source>
        <dbReference type="ARBA" id="ARBA00023242"/>
    </source>
</evidence>
<dbReference type="InterPro" id="IPR001510">
    <property type="entry name" value="Znf_PARP"/>
</dbReference>
<evidence type="ECO:0000256" key="2">
    <source>
        <dbReference type="ARBA" id="ARBA00022723"/>
    </source>
</evidence>
<dbReference type="Gene3D" id="3.30.1740.10">
    <property type="entry name" value="Zinc finger, PARP-type"/>
    <property type="match status" value="1"/>
</dbReference>
<evidence type="ECO:0000256" key="1">
    <source>
        <dbReference type="ARBA" id="ARBA00004123"/>
    </source>
</evidence>
<keyword evidence="8" id="KW-1185">Reference proteome</keyword>
<dbReference type="InterPro" id="IPR036957">
    <property type="entry name" value="Znf_PARP_sf"/>
</dbReference>
<dbReference type="AlphaFoldDB" id="A0A6G0X5X3"/>
<evidence type="ECO:0000313" key="8">
    <source>
        <dbReference type="Proteomes" id="UP000481153"/>
    </source>
</evidence>
<organism evidence="7 8">
    <name type="scientific">Aphanomyces euteiches</name>
    <dbReference type="NCBI Taxonomy" id="100861"/>
    <lineage>
        <taxon>Eukaryota</taxon>
        <taxon>Sar</taxon>
        <taxon>Stramenopiles</taxon>
        <taxon>Oomycota</taxon>
        <taxon>Saprolegniomycetes</taxon>
        <taxon>Saprolegniales</taxon>
        <taxon>Verrucalvaceae</taxon>
        <taxon>Aphanomyces</taxon>
    </lineage>
</organism>
<evidence type="ECO:0000256" key="3">
    <source>
        <dbReference type="ARBA" id="ARBA00022771"/>
    </source>
</evidence>
<keyword evidence="5" id="KW-0539">Nucleus</keyword>
<feature type="domain" description="PARP-type" evidence="6">
    <location>
        <begin position="17"/>
        <end position="82"/>
    </location>
</feature>
<name>A0A6G0X5X3_9STRA</name>
<dbReference type="PROSITE" id="PS50064">
    <property type="entry name" value="ZF_PARP_2"/>
    <property type="match status" value="1"/>
</dbReference>
<evidence type="ECO:0000256" key="4">
    <source>
        <dbReference type="ARBA" id="ARBA00022833"/>
    </source>
</evidence>
<dbReference type="SMART" id="SM01336">
    <property type="entry name" value="zf-PARP"/>
    <property type="match status" value="1"/>
</dbReference>
<evidence type="ECO:0000313" key="7">
    <source>
        <dbReference type="EMBL" id="KAF0735297.1"/>
    </source>
</evidence>
<comment type="caution">
    <text evidence="7">The sequence shown here is derived from an EMBL/GenBank/DDBJ whole genome shotgun (WGS) entry which is preliminary data.</text>
</comment>